<evidence type="ECO:0008006" key="4">
    <source>
        <dbReference type="Google" id="ProtNLM"/>
    </source>
</evidence>
<organism evidence="2 3">
    <name type="scientific">Candidatus Doudnabacteria bacterium CG10_big_fil_rev_8_21_14_0_10_42_18</name>
    <dbReference type="NCBI Taxonomy" id="1974552"/>
    <lineage>
        <taxon>Bacteria</taxon>
        <taxon>Candidatus Doudnaibacteriota</taxon>
    </lineage>
</organism>
<keyword evidence="1" id="KW-0472">Membrane</keyword>
<keyword evidence="1" id="KW-1133">Transmembrane helix</keyword>
<evidence type="ECO:0000313" key="2">
    <source>
        <dbReference type="EMBL" id="PIR95958.1"/>
    </source>
</evidence>
<feature type="transmembrane region" description="Helical" evidence="1">
    <location>
        <begin position="91"/>
        <end position="115"/>
    </location>
</feature>
<dbReference type="AlphaFoldDB" id="A0A2H0VA29"/>
<protein>
    <recommendedName>
        <fullName evidence="4">Glycosyltransferase RgtA/B/C/D-like domain-containing protein</fullName>
    </recommendedName>
</protein>
<feature type="transmembrane region" description="Helical" evidence="1">
    <location>
        <begin position="346"/>
        <end position="367"/>
    </location>
</feature>
<evidence type="ECO:0000313" key="3">
    <source>
        <dbReference type="Proteomes" id="UP000230922"/>
    </source>
</evidence>
<feature type="transmembrane region" description="Helical" evidence="1">
    <location>
        <begin position="146"/>
        <end position="162"/>
    </location>
</feature>
<dbReference type="EMBL" id="PFAK01000061">
    <property type="protein sequence ID" value="PIR95958.1"/>
    <property type="molecule type" value="Genomic_DNA"/>
</dbReference>
<comment type="caution">
    <text evidence="2">The sequence shown here is derived from an EMBL/GenBank/DDBJ whole genome shotgun (WGS) entry which is preliminary data.</text>
</comment>
<gene>
    <name evidence="2" type="ORF">COT92_03640</name>
</gene>
<proteinExistence type="predicted"/>
<feature type="transmembrane region" description="Helical" evidence="1">
    <location>
        <begin position="304"/>
        <end position="326"/>
    </location>
</feature>
<dbReference type="Proteomes" id="UP000230922">
    <property type="component" value="Unassembled WGS sequence"/>
</dbReference>
<sequence>MAMRFYSQKIAKIVTVLVLAVLFSLLLVEKTDLTTSDLGRHIKNGEIILTGSFSEKWGVLTTNFYSYIQAKQGFVNHHWGSGVVFFILQKLFGFAGLSIIYLFLFLATAGLFFYFTKKESDWFWAGALSLIFLPLITYRGEVRPEIFTYLFSGVFYVLLWHWHKGKIGHKKLLVLPIILLFWVNFHIGFVFGLFLIGAFGIDQLVKYKRKKPNGFRQLSVIGGLSAAALIINPNFVKGLLYPFNIFREYGYAIVENQSILDVHRLNFNSGIPLGAFYFVLAVLILSFVLLLIRSPGKISLANAIIAFAFAVLAIFGVRNFTVFALFALPISAINFKQGFSFPVHKAYKYLVLMIGGIIILVGMVFIYKGIKQKFNGSGFGLALETEKSLEFLRQNKIEGPIFNNYDVGGYLIYGGYDVFVDNRPEAYSVSFFEDTYVPMQQEEAKWEQVDKQYNFNAIFFSHRDFTPWAQDFLIARVKDNNWAPVYADDYNIIFLKKNTKNIGIIQEYYIPPENFQVVPY</sequence>
<feature type="transmembrane region" description="Helical" evidence="1">
    <location>
        <begin position="174"/>
        <end position="201"/>
    </location>
</feature>
<keyword evidence="1" id="KW-0812">Transmembrane</keyword>
<accession>A0A2H0VA29</accession>
<name>A0A2H0VA29_9BACT</name>
<feature type="transmembrane region" description="Helical" evidence="1">
    <location>
        <begin position="122"/>
        <end position="140"/>
    </location>
</feature>
<evidence type="ECO:0000256" key="1">
    <source>
        <dbReference type="SAM" id="Phobius"/>
    </source>
</evidence>
<feature type="transmembrane region" description="Helical" evidence="1">
    <location>
        <begin position="271"/>
        <end position="292"/>
    </location>
</feature>
<reference evidence="3" key="1">
    <citation type="submission" date="2017-09" db="EMBL/GenBank/DDBJ databases">
        <title>Depth-based differentiation of microbial function through sediment-hosted aquifers and enrichment of novel symbionts in the deep terrestrial subsurface.</title>
        <authorList>
            <person name="Probst A.J."/>
            <person name="Ladd B."/>
            <person name="Jarett J.K."/>
            <person name="Geller-Mcgrath D.E."/>
            <person name="Sieber C.M.K."/>
            <person name="Emerson J.B."/>
            <person name="Anantharaman K."/>
            <person name="Thomas B.C."/>
            <person name="Malmstrom R."/>
            <person name="Stieglmeier M."/>
            <person name="Klingl A."/>
            <person name="Woyke T."/>
            <person name="Ryan C.M."/>
            <person name="Banfield J.F."/>
        </authorList>
    </citation>
    <scope>NUCLEOTIDE SEQUENCE [LARGE SCALE GENOMIC DNA]</scope>
</reference>